<dbReference type="PIRSF" id="PIRSF005673">
    <property type="entry name" value="Importin_alpha"/>
    <property type="match status" value="1"/>
</dbReference>
<reference evidence="9" key="3">
    <citation type="submission" date="2025-09" db="UniProtKB">
        <authorList>
            <consortium name="Ensembl"/>
        </authorList>
    </citation>
    <scope>IDENTIFICATION</scope>
</reference>
<organism evidence="9 10">
    <name type="scientific">Nothobranchius furzeri</name>
    <name type="common">Turquoise killifish</name>
    <dbReference type="NCBI Taxonomy" id="105023"/>
    <lineage>
        <taxon>Eukaryota</taxon>
        <taxon>Metazoa</taxon>
        <taxon>Chordata</taxon>
        <taxon>Craniata</taxon>
        <taxon>Vertebrata</taxon>
        <taxon>Euteleostomi</taxon>
        <taxon>Actinopterygii</taxon>
        <taxon>Neopterygii</taxon>
        <taxon>Teleostei</taxon>
        <taxon>Neoteleostei</taxon>
        <taxon>Acanthomorphata</taxon>
        <taxon>Ovalentaria</taxon>
        <taxon>Atherinomorphae</taxon>
        <taxon>Cyprinodontiformes</taxon>
        <taxon>Nothobranchiidae</taxon>
        <taxon>Nothobranchius</taxon>
    </lineage>
</organism>
<dbReference type="InterPro" id="IPR036975">
    <property type="entry name" value="Importin-a_IBB_sf"/>
</dbReference>
<dbReference type="InterPro" id="IPR002652">
    <property type="entry name" value="Importin-a_IBB"/>
</dbReference>
<dbReference type="GO" id="GO:0061608">
    <property type="term" value="F:nuclear import signal receptor activity"/>
    <property type="evidence" value="ECO:0007669"/>
    <property type="project" value="InterPro"/>
</dbReference>
<dbReference type="Proteomes" id="UP000694548">
    <property type="component" value="Chromosome sgr02"/>
</dbReference>
<dbReference type="SMART" id="SM00185">
    <property type="entry name" value="ARM"/>
    <property type="match status" value="8"/>
</dbReference>
<evidence type="ECO:0000256" key="1">
    <source>
        <dbReference type="ARBA" id="ARBA00010394"/>
    </source>
</evidence>
<dbReference type="AlphaFoldDB" id="A0A8C6KP09"/>
<dbReference type="Gene3D" id="1.20.5.690">
    <property type="entry name" value="Importin-alpha, importin-beta-binding domain"/>
    <property type="match status" value="1"/>
</dbReference>
<comment type="similarity">
    <text evidence="1 5">Belongs to the importin alpha family.</text>
</comment>
<evidence type="ECO:0000256" key="5">
    <source>
        <dbReference type="PIRNR" id="PIRNR005673"/>
    </source>
</evidence>
<accession>A0A8C6KP09</accession>
<dbReference type="GeneTree" id="ENSGT01050000244891"/>
<dbReference type="FunFam" id="1.25.10.10:FF:000009">
    <property type="entry name" value="Importin subunit alpha"/>
    <property type="match status" value="1"/>
</dbReference>
<gene>
    <name evidence="9" type="primary">KPNA2</name>
</gene>
<feature type="domain" description="IBB" evidence="8">
    <location>
        <begin position="1"/>
        <end position="60"/>
    </location>
</feature>
<dbReference type="InterPro" id="IPR032413">
    <property type="entry name" value="Arm_3"/>
</dbReference>
<dbReference type="InterPro" id="IPR016024">
    <property type="entry name" value="ARM-type_fold"/>
</dbReference>
<dbReference type="PROSITE" id="PS51214">
    <property type="entry name" value="IBB"/>
    <property type="match status" value="1"/>
</dbReference>
<keyword evidence="10" id="KW-1185">Reference proteome</keyword>
<evidence type="ECO:0000259" key="8">
    <source>
        <dbReference type="PROSITE" id="PS51214"/>
    </source>
</evidence>
<reference evidence="9" key="1">
    <citation type="submission" date="2014-08" db="EMBL/GenBank/DDBJ databases">
        <authorList>
            <person name="Senf B."/>
            <person name="Petzold A."/>
            <person name="Downie B.R."/>
            <person name="Koch P."/>
            <person name="Platzer M."/>
        </authorList>
    </citation>
    <scope>NUCLEOTIDE SEQUENCE [LARGE SCALE GENOMIC DNA]</scope>
    <source>
        <strain evidence="9">GRZ</strain>
    </source>
</reference>
<evidence type="ECO:0000256" key="2">
    <source>
        <dbReference type="ARBA" id="ARBA00022448"/>
    </source>
</evidence>
<dbReference type="GO" id="GO:0006606">
    <property type="term" value="P:protein import into nucleus"/>
    <property type="evidence" value="ECO:0007669"/>
    <property type="project" value="InterPro"/>
</dbReference>
<dbReference type="Pfam" id="PF01749">
    <property type="entry name" value="IBB"/>
    <property type="match status" value="1"/>
</dbReference>
<dbReference type="GO" id="GO:0005737">
    <property type="term" value="C:cytoplasm"/>
    <property type="evidence" value="ECO:0007669"/>
    <property type="project" value="InterPro"/>
</dbReference>
<sequence length="525" mass="58171">METSTDYDELGTRLHQFKNKGRNATEQTRRRKEFHVKLRKAKKDDQILERRHVQTLQEEPTSSPQVSGLLPQQYPLQEILAGVNSENREDQFLATQAVRKILSRDNQPPIDRIISAGLIQKFVSFLGLFECPPIQFEAAWVLTNIASGNPAQMNAVVVGGGIPGFIRLASSSYLKIREQAIWALGSIAGDGPDCRDLVIKHGGHGFVVALVESPDLSTFPLAFIRNITWTLSNLCRHTDRPPPLEAVKRMLPALVRLLHHNDKEVLSGACWAVSYLTSGSNERIEVVVQTGLVPRLVQLLSCGEHSILAPALRSLGNIVTGTNEQTQCVLNAGALAVFPALLCHRKSNIQKEAAWAVSNITSGKATQIQEVIDAGLIPLLVQILQQADYKTQLEAVWAVINLTKVGTLNQVSYLYRCNVLGPLFNLLTVKDDTIILIILEAISNILQMAESVGEGEKVCLMIEKLGDLEKIEALQFHSNESVYKYSNTIIDRFFSGQNEDEFGIPEANPDHCVFHAPDNQSTFQF</sequence>
<dbReference type="InterPro" id="IPR000225">
    <property type="entry name" value="Armadillo"/>
</dbReference>
<dbReference type="GO" id="GO:0005634">
    <property type="term" value="C:nucleus"/>
    <property type="evidence" value="ECO:0007669"/>
    <property type="project" value="UniProtKB-ARBA"/>
</dbReference>
<name>A0A8C6KP09_NOTFU</name>
<dbReference type="InterPro" id="IPR011989">
    <property type="entry name" value="ARM-like"/>
</dbReference>
<dbReference type="InterPro" id="IPR024931">
    <property type="entry name" value="Importin_alpha"/>
</dbReference>
<feature type="repeat" description="ARM" evidence="6">
    <location>
        <begin position="291"/>
        <end position="333"/>
    </location>
</feature>
<evidence type="ECO:0000256" key="4">
    <source>
        <dbReference type="ARBA" id="ARBA00022927"/>
    </source>
</evidence>
<protein>
    <recommendedName>
        <fullName evidence="5">Importin subunit alpha</fullName>
    </recommendedName>
</protein>
<evidence type="ECO:0000313" key="10">
    <source>
        <dbReference type="Proteomes" id="UP000694548"/>
    </source>
</evidence>
<proteinExistence type="inferred from homology"/>
<keyword evidence="2 5" id="KW-0813">Transport</keyword>
<dbReference type="PROSITE" id="PS50176">
    <property type="entry name" value="ARM_REPEAT"/>
    <property type="match status" value="2"/>
</dbReference>
<reference evidence="9" key="2">
    <citation type="submission" date="2025-08" db="UniProtKB">
        <authorList>
            <consortium name="Ensembl"/>
        </authorList>
    </citation>
    <scope>IDENTIFICATION</scope>
</reference>
<evidence type="ECO:0000313" key="9">
    <source>
        <dbReference type="Ensembl" id="ENSNFUP00015007564.1"/>
    </source>
</evidence>
<dbReference type="Pfam" id="PF16186">
    <property type="entry name" value="Arm_3"/>
    <property type="match status" value="1"/>
</dbReference>
<evidence type="ECO:0000256" key="3">
    <source>
        <dbReference type="ARBA" id="ARBA00022737"/>
    </source>
</evidence>
<dbReference type="Pfam" id="PF00514">
    <property type="entry name" value="Arm"/>
    <property type="match status" value="6"/>
</dbReference>
<dbReference type="SUPFAM" id="SSF48371">
    <property type="entry name" value="ARM repeat"/>
    <property type="match status" value="1"/>
</dbReference>
<feature type="region of interest" description="Disordered" evidence="7">
    <location>
        <begin position="1"/>
        <end position="36"/>
    </location>
</feature>
<dbReference type="PANTHER" id="PTHR23316">
    <property type="entry name" value="IMPORTIN ALPHA"/>
    <property type="match status" value="1"/>
</dbReference>
<keyword evidence="4 5" id="KW-0653">Protein transport</keyword>
<dbReference type="Ensembl" id="ENSNFUT00015007960.1">
    <property type="protein sequence ID" value="ENSNFUP00015007564.1"/>
    <property type="gene ID" value="ENSNFUG00015003707.1"/>
</dbReference>
<dbReference type="Gene3D" id="1.25.10.10">
    <property type="entry name" value="Leucine-rich Repeat Variant"/>
    <property type="match status" value="1"/>
</dbReference>
<evidence type="ECO:0000256" key="7">
    <source>
        <dbReference type="SAM" id="MobiDB-lite"/>
    </source>
</evidence>
<evidence type="ECO:0000256" key="6">
    <source>
        <dbReference type="PROSITE-ProRule" id="PRU00259"/>
    </source>
</evidence>
<keyword evidence="3" id="KW-0677">Repeat</keyword>
<feature type="repeat" description="ARM" evidence="6">
    <location>
        <begin position="249"/>
        <end position="291"/>
    </location>
</feature>